<dbReference type="PROSITE" id="PS00087">
    <property type="entry name" value="SOD_CU_ZN_1"/>
    <property type="match status" value="1"/>
</dbReference>
<comment type="cofactor">
    <cofactor evidence="1">
        <name>Zn(2+)</name>
        <dbReference type="ChEBI" id="CHEBI:29105"/>
    </cofactor>
    <text evidence="1">Binds 1 zinc ion per subunit.</text>
</comment>
<comment type="cofactor">
    <cofactor evidence="1">
        <name>Cu cation</name>
        <dbReference type="ChEBI" id="CHEBI:23378"/>
    </cofactor>
    <text evidence="1">Binds 1 copper ion per subunit.</text>
</comment>
<name>A0A0C9TWU4_SPHS4</name>
<evidence type="ECO:0000259" key="2">
    <source>
        <dbReference type="Pfam" id="PF00080"/>
    </source>
</evidence>
<keyword evidence="1" id="KW-0479">Metal-binding</keyword>
<dbReference type="Pfam" id="PF00080">
    <property type="entry name" value="Sod_Cu"/>
    <property type="match status" value="1"/>
</dbReference>
<dbReference type="EC" id="1.15.1.1" evidence="1"/>
<dbReference type="GO" id="GO:0004784">
    <property type="term" value="F:superoxide dismutase activity"/>
    <property type="evidence" value="ECO:0007669"/>
    <property type="project" value="UniProtKB-EC"/>
</dbReference>
<dbReference type="InterPro" id="IPR001424">
    <property type="entry name" value="SOD_Cu_Zn_dom"/>
</dbReference>
<dbReference type="InterPro" id="IPR024134">
    <property type="entry name" value="SOD_Cu/Zn_/chaperone"/>
</dbReference>
<evidence type="ECO:0000313" key="4">
    <source>
        <dbReference type="Proteomes" id="UP000054279"/>
    </source>
</evidence>
<dbReference type="EMBL" id="KN837195">
    <property type="protein sequence ID" value="KIJ34868.1"/>
    <property type="molecule type" value="Genomic_DNA"/>
</dbReference>
<keyword evidence="1" id="KW-0186">Copper</keyword>
<comment type="catalytic activity">
    <reaction evidence="1">
        <text>2 superoxide + 2 H(+) = H2O2 + O2</text>
        <dbReference type="Rhea" id="RHEA:20696"/>
        <dbReference type="ChEBI" id="CHEBI:15378"/>
        <dbReference type="ChEBI" id="CHEBI:15379"/>
        <dbReference type="ChEBI" id="CHEBI:16240"/>
        <dbReference type="ChEBI" id="CHEBI:18421"/>
        <dbReference type="EC" id="1.15.1.1"/>
    </reaction>
</comment>
<dbReference type="PANTHER" id="PTHR10003">
    <property type="entry name" value="SUPEROXIDE DISMUTASE CU-ZN -RELATED"/>
    <property type="match status" value="1"/>
</dbReference>
<dbReference type="OrthoDB" id="2015551at2759"/>
<dbReference type="InterPro" id="IPR018152">
    <property type="entry name" value="SOD_Cu/Zn_BS"/>
</dbReference>
<evidence type="ECO:0000313" key="3">
    <source>
        <dbReference type="EMBL" id="KIJ34868.1"/>
    </source>
</evidence>
<dbReference type="AlphaFoldDB" id="A0A0C9TWU4"/>
<protein>
    <recommendedName>
        <fullName evidence="1">Superoxide dismutase [Cu-Zn]</fullName>
        <ecNumber evidence="1">1.15.1.1</ecNumber>
    </recommendedName>
</protein>
<comment type="similarity">
    <text evidence="1">Belongs to the Cu-Zn superoxide dismutase family.</text>
</comment>
<keyword evidence="1" id="KW-0862">Zinc</keyword>
<keyword evidence="4" id="KW-1185">Reference proteome</keyword>
<gene>
    <name evidence="3" type="ORF">M422DRAFT_61352</name>
</gene>
<dbReference type="Proteomes" id="UP000054279">
    <property type="component" value="Unassembled WGS sequence"/>
</dbReference>
<organism evidence="3 4">
    <name type="scientific">Sphaerobolus stellatus (strain SS14)</name>
    <dbReference type="NCBI Taxonomy" id="990650"/>
    <lineage>
        <taxon>Eukaryota</taxon>
        <taxon>Fungi</taxon>
        <taxon>Dikarya</taxon>
        <taxon>Basidiomycota</taxon>
        <taxon>Agaricomycotina</taxon>
        <taxon>Agaricomycetes</taxon>
        <taxon>Phallomycetidae</taxon>
        <taxon>Geastrales</taxon>
        <taxon>Sphaerobolaceae</taxon>
        <taxon>Sphaerobolus</taxon>
    </lineage>
</organism>
<dbReference type="InterPro" id="IPR036423">
    <property type="entry name" value="SOD-like_Cu/Zn_dom_sf"/>
</dbReference>
<dbReference type="PRINTS" id="PR00068">
    <property type="entry name" value="CUZNDISMTASE"/>
</dbReference>
<dbReference type="Gene3D" id="2.60.40.200">
    <property type="entry name" value="Superoxide dismutase, copper/zinc binding domain"/>
    <property type="match status" value="1"/>
</dbReference>
<reference evidence="3 4" key="1">
    <citation type="submission" date="2014-06" db="EMBL/GenBank/DDBJ databases">
        <title>Evolutionary Origins and Diversification of the Mycorrhizal Mutualists.</title>
        <authorList>
            <consortium name="DOE Joint Genome Institute"/>
            <consortium name="Mycorrhizal Genomics Consortium"/>
            <person name="Kohler A."/>
            <person name="Kuo A."/>
            <person name="Nagy L.G."/>
            <person name="Floudas D."/>
            <person name="Copeland A."/>
            <person name="Barry K.W."/>
            <person name="Cichocki N."/>
            <person name="Veneault-Fourrey C."/>
            <person name="LaButti K."/>
            <person name="Lindquist E.A."/>
            <person name="Lipzen A."/>
            <person name="Lundell T."/>
            <person name="Morin E."/>
            <person name="Murat C."/>
            <person name="Riley R."/>
            <person name="Ohm R."/>
            <person name="Sun H."/>
            <person name="Tunlid A."/>
            <person name="Henrissat B."/>
            <person name="Grigoriev I.V."/>
            <person name="Hibbett D.S."/>
            <person name="Martin F."/>
        </authorList>
    </citation>
    <scope>NUCLEOTIDE SEQUENCE [LARGE SCALE GENOMIC DNA]</scope>
    <source>
        <strain evidence="3 4">SS14</strain>
    </source>
</reference>
<proteinExistence type="inferred from homology"/>
<dbReference type="GO" id="GO:0005507">
    <property type="term" value="F:copper ion binding"/>
    <property type="evidence" value="ECO:0007669"/>
    <property type="project" value="InterPro"/>
</dbReference>
<dbReference type="HOGENOM" id="CLU_056632_4_1_1"/>
<dbReference type="SUPFAM" id="SSF49329">
    <property type="entry name" value="Cu,Zn superoxide dismutase-like"/>
    <property type="match status" value="1"/>
</dbReference>
<keyword evidence="1" id="KW-0560">Oxidoreductase</keyword>
<evidence type="ECO:0000256" key="1">
    <source>
        <dbReference type="RuleBase" id="RU000393"/>
    </source>
</evidence>
<feature type="domain" description="Superoxide dismutase copper/zinc binding" evidence="2">
    <location>
        <begin position="7"/>
        <end position="142"/>
    </location>
</feature>
<dbReference type="PROSITE" id="PS00332">
    <property type="entry name" value="SOD_CU_ZN_2"/>
    <property type="match status" value="1"/>
</dbReference>
<comment type="function">
    <text evidence="1">Destroys radicals which are normally produced within the cells and which are toxic to biological systems.</text>
</comment>
<dbReference type="CDD" id="cd00305">
    <property type="entry name" value="Cu-Zn_Superoxide_Dismutase"/>
    <property type="match status" value="1"/>
</dbReference>
<sequence length="144" mass="14730">MNGPIAQGTIYFSQASETDPVSVTGSITNVDPNSDRGFHVHTYGDTSDACMAAGEHFNPEGVTHGAPYDLIRHVGDLGNVHSDENGVVSLNIVDNRISLNGANSIIGRSIVIHAGTDDLGRGGTPASLTSGNSGSRAGCAVIGK</sequence>
<accession>A0A0C9TWU4</accession>